<dbReference type="PANTHER" id="PTHR48086:SF6">
    <property type="entry name" value="CATION_ACETATE SYMPORTER ACTP"/>
    <property type="match status" value="1"/>
</dbReference>
<evidence type="ECO:0000256" key="3">
    <source>
        <dbReference type="ARBA" id="ARBA00022448"/>
    </source>
</evidence>
<dbReference type="InterPro" id="IPR001734">
    <property type="entry name" value="Na/solute_symporter"/>
</dbReference>
<dbReference type="NCBIfam" id="TIGR00813">
    <property type="entry name" value="sss"/>
    <property type="match status" value="1"/>
</dbReference>
<feature type="transmembrane region" description="Helical" evidence="10">
    <location>
        <begin position="466"/>
        <end position="487"/>
    </location>
</feature>
<dbReference type="GO" id="GO:0006847">
    <property type="term" value="P:plasma membrane acetate transport"/>
    <property type="evidence" value="ECO:0007669"/>
    <property type="project" value="TreeGrafter"/>
</dbReference>
<keyword evidence="4" id="KW-1003">Cell membrane</keyword>
<dbReference type="Pfam" id="PF00474">
    <property type="entry name" value="SSF"/>
    <property type="match status" value="1"/>
</dbReference>
<feature type="transmembrane region" description="Helical" evidence="10">
    <location>
        <begin position="268"/>
        <end position="290"/>
    </location>
</feature>
<feature type="transmembrane region" description="Helical" evidence="10">
    <location>
        <begin position="149"/>
        <end position="170"/>
    </location>
</feature>
<dbReference type="CDD" id="cd11480">
    <property type="entry name" value="SLC5sbd_u4"/>
    <property type="match status" value="1"/>
</dbReference>
<dbReference type="InterPro" id="IPR038377">
    <property type="entry name" value="Na/Glc_symporter_sf"/>
</dbReference>
<dbReference type="GO" id="GO:0005886">
    <property type="term" value="C:plasma membrane"/>
    <property type="evidence" value="ECO:0007669"/>
    <property type="project" value="UniProtKB-SubCell"/>
</dbReference>
<dbReference type="EMBL" id="JACEOL010000065">
    <property type="protein sequence ID" value="MBA4603677.1"/>
    <property type="molecule type" value="Genomic_DNA"/>
</dbReference>
<feature type="transmembrane region" description="Helical" evidence="10">
    <location>
        <begin position="370"/>
        <end position="389"/>
    </location>
</feature>
<keyword evidence="5 10" id="KW-0812">Transmembrane</keyword>
<feature type="transmembrane region" description="Helical" evidence="10">
    <location>
        <begin position="116"/>
        <end position="143"/>
    </location>
</feature>
<sequence>MDPQVIVLFSLIVAGTLLITYVAAKRSKNPDHFYTANGELTGWQNGLAIAGDFMSAASFLGLIGAVSIVGYDGFFLIYGALVSYLVVLFLVAEPLRNLGKYTLADMISERFQLKKVRAVTAFNTIAISIIYMIAQLVAAGALFKILLDIHYVASVFIVGTLMLIFVFFGGMRATSWVQIIKAILLLGGTLLLFLMVMAKFDFNILAIFEQMKTATPLKEAYLEPGVKYTSGLDPFSLTLGLVLGTAGLPHILIRFLTVPNAKTARKSAVYSIWFIGLFYVMVVFLGFAAARFVGIEQIVAANPAGNMAAPILAKMLGGNFLFAFISAVSFATILAVVAGIVLTSATAFSHDFYNEIIKSGKASDREQIRMARFASVGVTLLSVVLALFLQNENVAFLSSLAFTLAASSNLPVIVFTLYWKRFNTTGAISGMLVGLFGTILLVALSPNVWSPVPGEAILVGTPIFPLTSPGIVSIPLGFLGAYVGTILSNRTSMTGNFEEILVRSNIRYRTNSPDNN</sequence>
<feature type="transmembrane region" description="Helical" evidence="10">
    <location>
        <begin position="75"/>
        <end position="95"/>
    </location>
</feature>
<organism evidence="11 12">
    <name type="scientific">Thermoactinomyces mirandus</name>
    <dbReference type="NCBI Taxonomy" id="2756294"/>
    <lineage>
        <taxon>Bacteria</taxon>
        <taxon>Bacillati</taxon>
        <taxon>Bacillota</taxon>
        <taxon>Bacilli</taxon>
        <taxon>Bacillales</taxon>
        <taxon>Thermoactinomycetaceae</taxon>
        <taxon>Thermoactinomyces</taxon>
    </lineage>
</organism>
<reference evidence="11 12" key="1">
    <citation type="submission" date="2020-07" db="EMBL/GenBank/DDBJ databases">
        <title>Thermoactinomyces phylogeny.</title>
        <authorList>
            <person name="Dunlap C."/>
        </authorList>
    </citation>
    <scope>NUCLEOTIDE SEQUENCE [LARGE SCALE GENOMIC DNA]</scope>
    <source>
        <strain evidence="11 12">AMNI-1</strain>
    </source>
</reference>
<feature type="transmembrane region" description="Helical" evidence="10">
    <location>
        <begin position="395"/>
        <end position="419"/>
    </location>
</feature>
<evidence type="ECO:0000313" key="12">
    <source>
        <dbReference type="Proteomes" id="UP000538292"/>
    </source>
</evidence>
<keyword evidence="3" id="KW-0813">Transport</keyword>
<evidence type="ECO:0000256" key="10">
    <source>
        <dbReference type="SAM" id="Phobius"/>
    </source>
</evidence>
<accession>A0A7W1XV78</accession>
<keyword evidence="7 10" id="KW-1133">Transmembrane helix</keyword>
<evidence type="ECO:0000256" key="4">
    <source>
        <dbReference type="ARBA" id="ARBA00022475"/>
    </source>
</evidence>
<feature type="transmembrane region" description="Helical" evidence="10">
    <location>
        <begin position="235"/>
        <end position="256"/>
    </location>
</feature>
<evidence type="ECO:0000256" key="9">
    <source>
        <dbReference type="RuleBase" id="RU362091"/>
    </source>
</evidence>
<dbReference type="Gene3D" id="1.20.1730.10">
    <property type="entry name" value="Sodium/glucose cotransporter"/>
    <property type="match status" value="1"/>
</dbReference>
<evidence type="ECO:0000256" key="7">
    <source>
        <dbReference type="ARBA" id="ARBA00022989"/>
    </source>
</evidence>
<evidence type="ECO:0000256" key="1">
    <source>
        <dbReference type="ARBA" id="ARBA00004651"/>
    </source>
</evidence>
<dbReference type="RefSeq" id="WP_181742150.1">
    <property type="nucleotide sequence ID" value="NZ_JACEOL010000065.1"/>
</dbReference>
<dbReference type="GO" id="GO:0015123">
    <property type="term" value="F:acetate transmembrane transporter activity"/>
    <property type="evidence" value="ECO:0007669"/>
    <property type="project" value="TreeGrafter"/>
</dbReference>
<dbReference type="GO" id="GO:0015293">
    <property type="term" value="F:symporter activity"/>
    <property type="evidence" value="ECO:0007669"/>
    <property type="project" value="UniProtKB-KW"/>
</dbReference>
<dbReference type="InterPro" id="IPR050277">
    <property type="entry name" value="Sodium:Solute_Symporter"/>
</dbReference>
<comment type="subcellular location">
    <subcellularLocation>
        <location evidence="1">Cell membrane</location>
        <topology evidence="1">Multi-pass membrane protein</topology>
    </subcellularLocation>
</comment>
<comment type="similarity">
    <text evidence="2 9">Belongs to the sodium:solute symporter (SSF) (TC 2.A.21) family.</text>
</comment>
<dbReference type="PROSITE" id="PS50283">
    <property type="entry name" value="NA_SOLUT_SYMP_3"/>
    <property type="match status" value="1"/>
</dbReference>
<feature type="transmembrane region" description="Helical" evidence="10">
    <location>
        <begin position="45"/>
        <end position="69"/>
    </location>
</feature>
<feature type="transmembrane region" description="Helical" evidence="10">
    <location>
        <begin position="320"/>
        <end position="349"/>
    </location>
</feature>
<feature type="transmembrane region" description="Helical" evidence="10">
    <location>
        <begin position="426"/>
        <end position="446"/>
    </location>
</feature>
<keyword evidence="12" id="KW-1185">Reference proteome</keyword>
<dbReference type="AlphaFoldDB" id="A0A7W1XV78"/>
<name>A0A7W1XV78_9BACL</name>
<proteinExistence type="inferred from homology"/>
<evidence type="ECO:0000256" key="6">
    <source>
        <dbReference type="ARBA" id="ARBA00022847"/>
    </source>
</evidence>
<dbReference type="Proteomes" id="UP000538292">
    <property type="component" value="Unassembled WGS sequence"/>
</dbReference>
<evidence type="ECO:0000256" key="8">
    <source>
        <dbReference type="ARBA" id="ARBA00023136"/>
    </source>
</evidence>
<feature type="transmembrane region" description="Helical" evidence="10">
    <location>
        <begin position="6"/>
        <end position="24"/>
    </location>
</feature>
<evidence type="ECO:0000256" key="5">
    <source>
        <dbReference type="ARBA" id="ARBA00022692"/>
    </source>
</evidence>
<gene>
    <name evidence="11" type="ORF">H2C83_15525</name>
</gene>
<dbReference type="PANTHER" id="PTHR48086">
    <property type="entry name" value="SODIUM/PROLINE SYMPORTER-RELATED"/>
    <property type="match status" value="1"/>
</dbReference>
<feature type="transmembrane region" description="Helical" evidence="10">
    <location>
        <begin position="182"/>
        <end position="208"/>
    </location>
</feature>
<comment type="caution">
    <text evidence="11">The sequence shown here is derived from an EMBL/GenBank/DDBJ whole genome shotgun (WGS) entry which is preliminary data.</text>
</comment>
<keyword evidence="6" id="KW-0769">Symport</keyword>
<protein>
    <submittedName>
        <fullName evidence="11">Cation acetate symporter</fullName>
    </submittedName>
</protein>
<evidence type="ECO:0000256" key="2">
    <source>
        <dbReference type="ARBA" id="ARBA00006434"/>
    </source>
</evidence>
<keyword evidence="8 10" id="KW-0472">Membrane</keyword>
<evidence type="ECO:0000313" key="11">
    <source>
        <dbReference type="EMBL" id="MBA4603677.1"/>
    </source>
</evidence>